<evidence type="ECO:0000256" key="7">
    <source>
        <dbReference type="ARBA" id="ARBA00022840"/>
    </source>
</evidence>
<dbReference type="HAMAP" id="MF_00255">
    <property type="entry name" value="Gly_tRNA_synth_beta"/>
    <property type="match status" value="1"/>
</dbReference>
<evidence type="ECO:0000256" key="6">
    <source>
        <dbReference type="ARBA" id="ARBA00022741"/>
    </source>
</evidence>
<evidence type="ECO:0000313" key="13">
    <source>
        <dbReference type="EMBL" id="GIL38317.1"/>
    </source>
</evidence>
<evidence type="ECO:0000256" key="1">
    <source>
        <dbReference type="ARBA" id="ARBA00004496"/>
    </source>
</evidence>
<evidence type="ECO:0000256" key="4">
    <source>
        <dbReference type="ARBA" id="ARBA00022490"/>
    </source>
</evidence>
<dbReference type="PANTHER" id="PTHR30075:SF2">
    <property type="entry name" value="GLYCINE--TRNA LIGASE, CHLOROPLASTIC_MITOCHONDRIAL 2"/>
    <property type="match status" value="1"/>
</dbReference>
<accession>A0A8S8XAD9</accession>
<reference evidence="13" key="1">
    <citation type="submission" date="2021-02" db="EMBL/GenBank/DDBJ databases">
        <title>Genome sequence of Rhodospirillales sp. strain TMPK1 isolated from soil.</title>
        <authorList>
            <person name="Nakai R."/>
            <person name="Kusada H."/>
            <person name="Tamaki H."/>
        </authorList>
    </citation>
    <scope>NUCLEOTIDE SEQUENCE</scope>
    <source>
        <strain evidence="13">TMPK1</strain>
    </source>
</reference>
<evidence type="ECO:0000256" key="3">
    <source>
        <dbReference type="ARBA" id="ARBA00011209"/>
    </source>
</evidence>
<keyword evidence="4 11" id="KW-0963">Cytoplasm</keyword>
<dbReference type="GO" id="GO:0006420">
    <property type="term" value="P:arginyl-tRNA aminoacylation"/>
    <property type="evidence" value="ECO:0007669"/>
    <property type="project" value="InterPro"/>
</dbReference>
<feature type="domain" description="DALR anticodon binding" evidence="12">
    <location>
        <begin position="587"/>
        <end position="694"/>
    </location>
</feature>
<proteinExistence type="inferred from homology"/>
<evidence type="ECO:0000256" key="10">
    <source>
        <dbReference type="ARBA" id="ARBA00047937"/>
    </source>
</evidence>
<dbReference type="EMBL" id="BOPV01000001">
    <property type="protein sequence ID" value="GIL38317.1"/>
    <property type="molecule type" value="Genomic_DNA"/>
</dbReference>
<dbReference type="Pfam" id="PF05746">
    <property type="entry name" value="DALR_1"/>
    <property type="match status" value="1"/>
</dbReference>
<dbReference type="InterPro" id="IPR006194">
    <property type="entry name" value="Gly-tRNA-synth_heterodimer"/>
</dbReference>
<evidence type="ECO:0000259" key="12">
    <source>
        <dbReference type="Pfam" id="PF05746"/>
    </source>
</evidence>
<dbReference type="InterPro" id="IPR015944">
    <property type="entry name" value="Gly-tRNA-synth_bsu"/>
</dbReference>
<comment type="catalytic activity">
    <reaction evidence="10 11">
        <text>tRNA(Gly) + glycine + ATP = glycyl-tRNA(Gly) + AMP + diphosphate</text>
        <dbReference type="Rhea" id="RHEA:16013"/>
        <dbReference type="Rhea" id="RHEA-COMP:9664"/>
        <dbReference type="Rhea" id="RHEA-COMP:9683"/>
        <dbReference type="ChEBI" id="CHEBI:30616"/>
        <dbReference type="ChEBI" id="CHEBI:33019"/>
        <dbReference type="ChEBI" id="CHEBI:57305"/>
        <dbReference type="ChEBI" id="CHEBI:78442"/>
        <dbReference type="ChEBI" id="CHEBI:78522"/>
        <dbReference type="ChEBI" id="CHEBI:456215"/>
        <dbReference type="EC" id="6.1.1.14"/>
    </reaction>
</comment>
<dbReference type="PANTHER" id="PTHR30075">
    <property type="entry name" value="GLYCYL-TRNA SYNTHETASE"/>
    <property type="match status" value="1"/>
</dbReference>
<evidence type="ECO:0000256" key="2">
    <source>
        <dbReference type="ARBA" id="ARBA00008226"/>
    </source>
</evidence>
<dbReference type="EC" id="6.1.1.14" evidence="11"/>
<dbReference type="NCBIfam" id="TIGR00211">
    <property type="entry name" value="glyS"/>
    <property type="match status" value="1"/>
</dbReference>
<evidence type="ECO:0000256" key="9">
    <source>
        <dbReference type="ARBA" id="ARBA00023146"/>
    </source>
</evidence>
<dbReference type="GO" id="GO:0005829">
    <property type="term" value="C:cytosol"/>
    <property type="evidence" value="ECO:0007669"/>
    <property type="project" value="TreeGrafter"/>
</dbReference>
<dbReference type="PROSITE" id="PS50861">
    <property type="entry name" value="AA_TRNA_LIGASE_II_GLYAB"/>
    <property type="match status" value="1"/>
</dbReference>
<dbReference type="InterPro" id="IPR008909">
    <property type="entry name" value="DALR_anticod-bd"/>
</dbReference>
<evidence type="ECO:0000256" key="8">
    <source>
        <dbReference type="ARBA" id="ARBA00022917"/>
    </source>
</evidence>
<organism evidence="13 14">
    <name type="scientific">Roseiterribacter gracilis</name>
    <dbReference type="NCBI Taxonomy" id="2812848"/>
    <lineage>
        <taxon>Bacteria</taxon>
        <taxon>Pseudomonadati</taxon>
        <taxon>Pseudomonadota</taxon>
        <taxon>Alphaproteobacteria</taxon>
        <taxon>Rhodospirillales</taxon>
        <taxon>Roseiterribacteraceae</taxon>
        <taxon>Roseiterribacter</taxon>
    </lineage>
</organism>
<keyword evidence="9 11" id="KW-0030">Aminoacyl-tRNA synthetase</keyword>
<dbReference type="GO" id="GO:0004820">
    <property type="term" value="F:glycine-tRNA ligase activity"/>
    <property type="evidence" value="ECO:0007669"/>
    <property type="project" value="UniProtKB-UniRule"/>
</dbReference>
<dbReference type="Proteomes" id="UP000681075">
    <property type="component" value="Unassembled WGS sequence"/>
</dbReference>
<keyword evidence="8 11" id="KW-0648">Protein biosynthesis</keyword>
<gene>
    <name evidence="11 13" type="primary">glyS</name>
    <name evidence="13" type="ORF">TMPK1_05540</name>
</gene>
<sequence length="702" mass="77072">MSEFFLELLQEDIPARMQLRAAEDLQRLITEKLTEAGLTFERAHATSSPRRLALQIVGLPARQPDKNVERKGPRVGSPDGAIQGFLKAAGLASLDEAEQRGEFWFASKSVQGRPTTEVLTELVPAALRELPWPKSMRWGETRVAWVRPLVSIIALFDGAIVPLSFELGADRVLTAGDTTRGHRFLAPEPFGVTSFADYVAKLKAAKVLVERSERMREIIRQLNEKTDAEGLLVESDDALMQEVAGLVEWPVVLLASIDQSFMDLPVEVRRTTMRANQKYFTLHDRDGKAAPRFALVANMETTDGGKSVVAGNERVLRARLADARFFWDQDRKRKLETRYDDLASVTFHAKLGTMRDKAERMQALAEKLSSACKADPLSARKAAKLAKTDLTTGMVGEFPELQGIIGRYYLLGETNSGAAPTSEQAHRVGPLEEIADAIAAHYRPLGPGDQCPTAPVSVAVALADKLDTLAGFFAIGETPTGSKDPFALRRAALGAIRLIIENSLRLHLRDAFDAALALHGRKDPAITQQLLDFFADRLKVTLKEQGARHDLIDAVFALGNEDDLVRVLARVRALQDFLGTTDGTNLLAAFKRATNIVRIEEKKDGVTYDQAPSADAYVQDEERALGAALEAATTRIEPVLASEDYVGAMRALSELRGAVDVFFDRVTVNADESAVRANRLRLLSRLRAVLTKVADFTEIQGG</sequence>
<comment type="subcellular location">
    <subcellularLocation>
        <location evidence="1 11">Cytoplasm</location>
    </subcellularLocation>
</comment>
<dbReference type="Pfam" id="PF02092">
    <property type="entry name" value="tRNA_synt_2f"/>
    <property type="match status" value="1"/>
</dbReference>
<dbReference type="RefSeq" id="WP_420241297.1">
    <property type="nucleotide sequence ID" value="NZ_BOPV01000001.1"/>
</dbReference>
<evidence type="ECO:0000313" key="14">
    <source>
        <dbReference type="Proteomes" id="UP000681075"/>
    </source>
</evidence>
<keyword evidence="6 11" id="KW-0547">Nucleotide-binding</keyword>
<comment type="caution">
    <text evidence="13">The sequence shown here is derived from an EMBL/GenBank/DDBJ whole genome shotgun (WGS) entry which is preliminary data.</text>
</comment>
<keyword evidence="5 11" id="KW-0436">Ligase</keyword>
<comment type="similarity">
    <text evidence="2 11">Belongs to the class-II aminoacyl-tRNA synthetase family.</text>
</comment>
<dbReference type="GO" id="GO:0005524">
    <property type="term" value="F:ATP binding"/>
    <property type="evidence" value="ECO:0007669"/>
    <property type="project" value="UniProtKB-UniRule"/>
</dbReference>
<comment type="subunit">
    <text evidence="3 11">Tetramer of two alpha and two beta subunits.</text>
</comment>
<dbReference type="GO" id="GO:0006426">
    <property type="term" value="P:glycyl-tRNA aminoacylation"/>
    <property type="evidence" value="ECO:0007669"/>
    <property type="project" value="UniProtKB-UniRule"/>
</dbReference>
<dbReference type="GO" id="GO:0004814">
    <property type="term" value="F:arginine-tRNA ligase activity"/>
    <property type="evidence" value="ECO:0007669"/>
    <property type="project" value="InterPro"/>
</dbReference>
<evidence type="ECO:0000256" key="5">
    <source>
        <dbReference type="ARBA" id="ARBA00022598"/>
    </source>
</evidence>
<protein>
    <recommendedName>
        <fullName evidence="11">Glycine--tRNA ligase beta subunit</fullName>
        <ecNumber evidence="11">6.1.1.14</ecNumber>
    </recommendedName>
    <alternativeName>
        <fullName evidence="11">Glycyl-tRNA synthetase beta subunit</fullName>
        <shortName evidence="11">GlyRS</shortName>
    </alternativeName>
</protein>
<dbReference type="PRINTS" id="PR01045">
    <property type="entry name" value="TRNASYNTHGB"/>
</dbReference>
<dbReference type="AlphaFoldDB" id="A0A8S8XAD9"/>
<keyword evidence="7 11" id="KW-0067">ATP-binding</keyword>
<keyword evidence="14" id="KW-1185">Reference proteome</keyword>
<dbReference type="SUPFAM" id="SSF109604">
    <property type="entry name" value="HD-domain/PDEase-like"/>
    <property type="match status" value="1"/>
</dbReference>
<evidence type="ECO:0000256" key="11">
    <source>
        <dbReference type="HAMAP-Rule" id="MF_00255"/>
    </source>
</evidence>
<name>A0A8S8XAD9_9PROT</name>